<gene>
    <name evidence="1" type="ORF">PS691_05814</name>
</gene>
<dbReference type="EMBL" id="CABVHQ010000143">
    <property type="protein sequence ID" value="VVO41826.1"/>
    <property type="molecule type" value="Genomic_DNA"/>
</dbReference>
<evidence type="ECO:0000313" key="1">
    <source>
        <dbReference type="EMBL" id="VVO41826.1"/>
    </source>
</evidence>
<dbReference type="Proteomes" id="UP000337909">
    <property type="component" value="Unassembled WGS sequence"/>
</dbReference>
<evidence type="ECO:0008006" key="3">
    <source>
        <dbReference type="Google" id="ProtNLM"/>
    </source>
</evidence>
<accession>A0A5E7FR66</accession>
<reference evidence="1 2" key="1">
    <citation type="submission" date="2019-09" db="EMBL/GenBank/DDBJ databases">
        <authorList>
            <person name="Chandra G."/>
            <person name="Truman W A."/>
        </authorList>
    </citation>
    <scope>NUCLEOTIDE SEQUENCE [LARGE SCALE GENOMIC DNA]</scope>
    <source>
        <strain evidence="1">PS691</strain>
    </source>
</reference>
<sequence length="82" mass="9071">MIQNLVPGGRGTVSAEKKICSLEGKRFSNGYAEVDFKKGSFEDGKLFLDLEVYPLRLVDKVIMTCEVVFNDGVADHLACKET</sequence>
<organism evidence="1 2">
    <name type="scientific">Pseudomonas fluorescens</name>
    <dbReference type="NCBI Taxonomy" id="294"/>
    <lineage>
        <taxon>Bacteria</taxon>
        <taxon>Pseudomonadati</taxon>
        <taxon>Pseudomonadota</taxon>
        <taxon>Gammaproteobacteria</taxon>
        <taxon>Pseudomonadales</taxon>
        <taxon>Pseudomonadaceae</taxon>
        <taxon>Pseudomonas</taxon>
    </lineage>
</organism>
<dbReference type="AlphaFoldDB" id="A0A5E7FR66"/>
<name>A0A5E7FR66_PSEFL</name>
<evidence type="ECO:0000313" key="2">
    <source>
        <dbReference type="Proteomes" id="UP000337909"/>
    </source>
</evidence>
<proteinExistence type="predicted"/>
<protein>
    <recommendedName>
        <fullName evidence="3">Lipoprotein</fullName>
    </recommendedName>
</protein>